<dbReference type="PROSITE" id="PS52050">
    <property type="entry name" value="WYL"/>
    <property type="match status" value="1"/>
</dbReference>
<keyword evidence="2" id="KW-0804">Transcription</keyword>
<keyword evidence="1" id="KW-0805">Transcription regulation</keyword>
<dbReference type="PANTHER" id="PTHR34580">
    <property type="match status" value="1"/>
</dbReference>
<dbReference type="EMBL" id="JXCY01000007">
    <property type="protein sequence ID" value="KOY75613.1"/>
    <property type="molecule type" value="Genomic_DNA"/>
</dbReference>
<dbReference type="SMART" id="SM00420">
    <property type="entry name" value="HTH_DEOR"/>
    <property type="match status" value="1"/>
</dbReference>
<name>A0A0M9DBJ0_9LACO</name>
<organism evidence="4 5">
    <name type="scientific">Apilactobacillus kunkeei</name>
    <dbReference type="NCBI Taxonomy" id="148814"/>
    <lineage>
        <taxon>Bacteria</taxon>
        <taxon>Bacillati</taxon>
        <taxon>Bacillota</taxon>
        <taxon>Bacilli</taxon>
        <taxon>Lactobacillales</taxon>
        <taxon>Lactobacillaceae</taxon>
        <taxon>Apilactobacillus</taxon>
    </lineage>
</organism>
<dbReference type="PATRIC" id="fig|148814.8.peg.955"/>
<protein>
    <recommendedName>
        <fullName evidence="3">HTH deoR-type domain-containing protein</fullName>
    </recommendedName>
</protein>
<dbReference type="InterPro" id="IPR036390">
    <property type="entry name" value="WH_DNA-bd_sf"/>
</dbReference>
<dbReference type="Pfam" id="PF13280">
    <property type="entry name" value="WYL"/>
    <property type="match status" value="1"/>
</dbReference>
<dbReference type="InterPro" id="IPR051534">
    <property type="entry name" value="CBASS_pafABC_assoc_protein"/>
</dbReference>
<keyword evidence="5" id="KW-1185">Reference proteome</keyword>
<dbReference type="PANTHER" id="PTHR34580:SF9">
    <property type="entry name" value="SLL5097 PROTEIN"/>
    <property type="match status" value="1"/>
</dbReference>
<dbReference type="GO" id="GO:0003700">
    <property type="term" value="F:DNA-binding transcription factor activity"/>
    <property type="evidence" value="ECO:0007669"/>
    <property type="project" value="InterPro"/>
</dbReference>
<dbReference type="InterPro" id="IPR036388">
    <property type="entry name" value="WH-like_DNA-bd_sf"/>
</dbReference>
<dbReference type="RefSeq" id="WP_053791917.1">
    <property type="nucleotide sequence ID" value="NZ_JXCY01000007.1"/>
</dbReference>
<gene>
    <name evidence="4" type="ORF">RZ71_00310</name>
</gene>
<feature type="domain" description="HTH deoR-type" evidence="3">
    <location>
        <begin position="6"/>
        <end position="62"/>
    </location>
</feature>
<comment type="caution">
    <text evidence="4">The sequence shown here is derived from an EMBL/GenBank/DDBJ whole genome shotgun (WGS) entry which is preliminary data.</text>
</comment>
<dbReference type="Proteomes" id="UP000037778">
    <property type="component" value="Unassembled WGS sequence"/>
</dbReference>
<dbReference type="AlphaFoldDB" id="A0A0M9DBJ0"/>
<dbReference type="Pfam" id="PF08279">
    <property type="entry name" value="HTH_11"/>
    <property type="match status" value="1"/>
</dbReference>
<accession>A0A0M9DBJ0</accession>
<evidence type="ECO:0000259" key="3">
    <source>
        <dbReference type="SMART" id="SM00420"/>
    </source>
</evidence>
<dbReference type="InterPro" id="IPR026881">
    <property type="entry name" value="WYL_dom"/>
</dbReference>
<reference evidence="4 5" key="1">
    <citation type="journal article" date="2015" name="Genome Biol. Evol.">
        <title>Functionally Structured Genomes in Lactobacillus kunkeei Colonizing the Honey Crop and Food Products of Honeybees and Stingless Bees.</title>
        <authorList>
            <person name="Tamarit D."/>
            <person name="Ellegaard K.M."/>
            <person name="Wikander J."/>
            <person name="Olofsson T."/>
            <person name="Vasquez A."/>
            <person name="Andersson S.G."/>
        </authorList>
    </citation>
    <scope>NUCLEOTIDE SEQUENCE [LARGE SCALE GENOMIC DNA]</scope>
    <source>
        <strain evidence="4 5">LAko</strain>
    </source>
</reference>
<evidence type="ECO:0000313" key="5">
    <source>
        <dbReference type="Proteomes" id="UP000037778"/>
    </source>
</evidence>
<dbReference type="Gene3D" id="1.10.10.10">
    <property type="entry name" value="Winged helix-like DNA-binding domain superfamily/Winged helix DNA-binding domain"/>
    <property type="match status" value="1"/>
</dbReference>
<evidence type="ECO:0000256" key="2">
    <source>
        <dbReference type="ARBA" id="ARBA00023163"/>
    </source>
</evidence>
<evidence type="ECO:0000256" key="1">
    <source>
        <dbReference type="ARBA" id="ARBA00023015"/>
    </source>
</evidence>
<proteinExistence type="predicted"/>
<dbReference type="InterPro" id="IPR001034">
    <property type="entry name" value="DeoR_HTH"/>
</dbReference>
<evidence type="ECO:0000313" key="4">
    <source>
        <dbReference type="EMBL" id="KOY75613.1"/>
    </source>
</evidence>
<dbReference type="InterPro" id="IPR013196">
    <property type="entry name" value="HTH_11"/>
</dbReference>
<dbReference type="SUPFAM" id="SSF46785">
    <property type="entry name" value="Winged helix' DNA-binding domain"/>
    <property type="match status" value="1"/>
</dbReference>
<sequence length="305" mass="36070">MQQTERIIKIWLYIYMHRQFTTNELSKHFDVSTRTIFRDLETLSSLSVPIYAEKGKNGGYRVLDSIKLPPIAFSSDEAKAILFSLQMLNKVIDTPFSTTSEQIQLKIKDWFEKYDVEEDMGVKFIYPNRGLKVKNLKQIYDYIGKKMLIMINYKNEQRKIVPIGLYAWNGYWYMVGYDINDGTYPNVRVDQIKVLNEYPGYKIPNDIMTFNEWYQKGLDDDEWIKIKIIVNKRSKDDITNHWLYNGIYSKYDKDKLMLKASFPKRHSKYVVSDILRLGVNAKVISPSSIVEKVKSEIQKMNHLYK</sequence>